<dbReference type="EMBL" id="JNSL01000053">
    <property type="protein sequence ID" value="KGA17847.1"/>
    <property type="molecule type" value="Genomic_DNA"/>
</dbReference>
<dbReference type="Gene3D" id="3.40.1650.10">
    <property type="entry name" value="RbsD-like domain"/>
    <property type="match status" value="1"/>
</dbReference>
<dbReference type="AlphaFoldDB" id="A0A094Q387"/>
<keyword evidence="2" id="KW-0413">Isomerase</keyword>
<gene>
    <name evidence="4" type="ORF">GM51_9500</name>
</gene>
<name>A0A094Q387_9ZZZZ</name>
<dbReference type="GO" id="GO:0016872">
    <property type="term" value="F:intramolecular lyase activity"/>
    <property type="evidence" value="ECO:0007669"/>
    <property type="project" value="InterPro"/>
</dbReference>
<dbReference type="InterPro" id="IPR007721">
    <property type="entry name" value="RbsD_FucU"/>
</dbReference>
<comment type="caution">
    <text evidence="4">The sequence shown here is derived from an EMBL/GenBank/DDBJ whole genome shotgun (WGS) entry which is preliminary data.</text>
</comment>
<dbReference type="GO" id="GO:0016866">
    <property type="term" value="F:intramolecular transferase activity"/>
    <property type="evidence" value="ECO:0007669"/>
    <property type="project" value="TreeGrafter"/>
</dbReference>
<sequence length="129" mass="14256">MLKEGIINGQLASVLARFRHVNTLAIVDGPFPSYPNVELVDLALVKGFPKITDVLDAILPYLDLTGLYLANEFSEKVDPNTVSKYKKHFEKIPIILIPHEEFKERVGQALAIIHTGDAVPYSSVILKSG</sequence>
<evidence type="ECO:0000256" key="3">
    <source>
        <dbReference type="ARBA" id="ARBA00023277"/>
    </source>
</evidence>
<evidence type="ECO:0000256" key="1">
    <source>
        <dbReference type="ARBA" id="ARBA00022490"/>
    </source>
</evidence>
<reference evidence="4" key="1">
    <citation type="submission" date="2014-06" db="EMBL/GenBank/DDBJ databases">
        <title>Key roles for freshwater Actinobacteria revealed by deep metagenomic sequencing.</title>
        <authorList>
            <person name="Ghai R."/>
            <person name="Mizuno C.M."/>
            <person name="Picazo A."/>
            <person name="Camacho A."/>
            <person name="Rodriguez-Valera F."/>
        </authorList>
    </citation>
    <scope>NUCLEOTIDE SEQUENCE</scope>
</reference>
<dbReference type="GO" id="GO:0019303">
    <property type="term" value="P:D-ribose catabolic process"/>
    <property type="evidence" value="ECO:0007669"/>
    <property type="project" value="TreeGrafter"/>
</dbReference>
<dbReference type="Pfam" id="PF05025">
    <property type="entry name" value="RbsD_FucU"/>
    <property type="match status" value="1"/>
</dbReference>
<dbReference type="NCBIfam" id="NF008761">
    <property type="entry name" value="PRK11797.1"/>
    <property type="match status" value="1"/>
</dbReference>
<proteinExistence type="predicted"/>
<dbReference type="GO" id="GO:0005829">
    <property type="term" value="C:cytosol"/>
    <property type="evidence" value="ECO:0007669"/>
    <property type="project" value="TreeGrafter"/>
</dbReference>
<evidence type="ECO:0000256" key="2">
    <source>
        <dbReference type="ARBA" id="ARBA00023235"/>
    </source>
</evidence>
<dbReference type="GO" id="GO:0048029">
    <property type="term" value="F:monosaccharide binding"/>
    <property type="evidence" value="ECO:0007669"/>
    <property type="project" value="InterPro"/>
</dbReference>
<dbReference type="PANTHER" id="PTHR37831">
    <property type="entry name" value="D-RIBOSE PYRANASE"/>
    <property type="match status" value="1"/>
</dbReference>
<protein>
    <recommendedName>
        <fullName evidence="5">D-ribose pyranase</fullName>
    </recommendedName>
</protein>
<keyword evidence="1" id="KW-0963">Cytoplasm</keyword>
<dbReference type="InterPro" id="IPR023750">
    <property type="entry name" value="RbsD-like_sf"/>
</dbReference>
<organism evidence="4">
    <name type="scientific">freshwater metagenome</name>
    <dbReference type="NCBI Taxonomy" id="449393"/>
    <lineage>
        <taxon>unclassified sequences</taxon>
        <taxon>metagenomes</taxon>
        <taxon>ecological metagenomes</taxon>
    </lineage>
</organism>
<dbReference type="PANTHER" id="PTHR37831:SF1">
    <property type="entry name" value="D-RIBOSE PYRANASE"/>
    <property type="match status" value="1"/>
</dbReference>
<keyword evidence="3" id="KW-0119">Carbohydrate metabolism</keyword>
<evidence type="ECO:0000313" key="4">
    <source>
        <dbReference type="EMBL" id="KGA17847.1"/>
    </source>
</evidence>
<evidence type="ECO:0008006" key="5">
    <source>
        <dbReference type="Google" id="ProtNLM"/>
    </source>
</evidence>
<dbReference type="SUPFAM" id="SSF102546">
    <property type="entry name" value="RbsD-like"/>
    <property type="match status" value="1"/>
</dbReference>
<accession>A0A094Q387</accession>
<dbReference type="InterPro" id="IPR023064">
    <property type="entry name" value="D-ribose_pyranase"/>
</dbReference>